<evidence type="ECO:0000313" key="6">
    <source>
        <dbReference type="Proteomes" id="UP001519362"/>
    </source>
</evidence>
<comment type="caution">
    <text evidence="5">The sequence shown here is derived from an EMBL/GenBank/DDBJ whole genome shotgun (WGS) entry which is preliminary data.</text>
</comment>
<dbReference type="Pfam" id="PF03459">
    <property type="entry name" value="TOBE"/>
    <property type="match status" value="1"/>
</dbReference>
<dbReference type="Proteomes" id="UP001519362">
    <property type="component" value="Unassembled WGS sequence"/>
</dbReference>
<keyword evidence="2" id="KW-0547">Nucleotide-binding</keyword>
<dbReference type="InterPro" id="IPR050093">
    <property type="entry name" value="ABC_SmlMolc_Importer"/>
</dbReference>
<dbReference type="SMART" id="SM00382">
    <property type="entry name" value="AAA"/>
    <property type="match status" value="1"/>
</dbReference>
<dbReference type="InterPro" id="IPR008995">
    <property type="entry name" value="Mo/tungstate-bd_C_term_dom"/>
</dbReference>
<dbReference type="Pfam" id="PF00005">
    <property type="entry name" value="ABC_tran"/>
    <property type="match status" value="1"/>
</dbReference>
<dbReference type="InterPro" id="IPR003439">
    <property type="entry name" value="ABC_transporter-like_ATP-bd"/>
</dbReference>
<name>A0ABS4ZFL1_9MICO</name>
<evidence type="ECO:0000256" key="3">
    <source>
        <dbReference type="ARBA" id="ARBA00022840"/>
    </source>
</evidence>
<dbReference type="Gene3D" id="3.40.50.300">
    <property type="entry name" value="P-loop containing nucleotide triphosphate hydrolases"/>
    <property type="match status" value="1"/>
</dbReference>
<keyword evidence="6" id="KW-1185">Reference proteome</keyword>
<dbReference type="PANTHER" id="PTHR42781:SF4">
    <property type="entry name" value="SPERMIDINE_PUTRESCINE IMPORT ATP-BINDING PROTEIN POTA"/>
    <property type="match status" value="1"/>
</dbReference>
<dbReference type="PROSITE" id="PS50893">
    <property type="entry name" value="ABC_TRANSPORTER_2"/>
    <property type="match status" value="1"/>
</dbReference>
<evidence type="ECO:0000256" key="1">
    <source>
        <dbReference type="ARBA" id="ARBA00022448"/>
    </source>
</evidence>
<evidence type="ECO:0000256" key="2">
    <source>
        <dbReference type="ARBA" id="ARBA00022741"/>
    </source>
</evidence>
<reference evidence="5 6" key="1">
    <citation type="submission" date="2021-03" db="EMBL/GenBank/DDBJ databases">
        <title>Sequencing the genomes of 1000 actinobacteria strains.</title>
        <authorList>
            <person name="Klenk H.-P."/>
        </authorList>
    </citation>
    <scope>NUCLEOTIDE SEQUENCE [LARGE SCALE GENOMIC DNA]</scope>
    <source>
        <strain evidence="5 6">DSM 24221</strain>
    </source>
</reference>
<dbReference type="EMBL" id="JAGIOL010000001">
    <property type="protein sequence ID" value="MBP2435780.1"/>
    <property type="molecule type" value="Genomic_DNA"/>
</dbReference>
<feature type="domain" description="ABC transporter" evidence="4">
    <location>
        <begin position="1"/>
        <end position="239"/>
    </location>
</feature>
<dbReference type="SUPFAM" id="SSF52540">
    <property type="entry name" value="P-loop containing nucleoside triphosphate hydrolases"/>
    <property type="match status" value="1"/>
</dbReference>
<dbReference type="PANTHER" id="PTHR42781">
    <property type="entry name" value="SPERMIDINE/PUTRESCINE IMPORT ATP-BINDING PROTEIN POTA"/>
    <property type="match status" value="1"/>
</dbReference>
<organism evidence="5 6">
    <name type="scientific">Microbacterium amylolyticum</name>
    <dbReference type="NCBI Taxonomy" id="936337"/>
    <lineage>
        <taxon>Bacteria</taxon>
        <taxon>Bacillati</taxon>
        <taxon>Actinomycetota</taxon>
        <taxon>Actinomycetes</taxon>
        <taxon>Micrococcales</taxon>
        <taxon>Microbacteriaceae</taxon>
        <taxon>Microbacterium</taxon>
    </lineage>
</organism>
<dbReference type="InterPro" id="IPR017871">
    <property type="entry name" value="ABC_transporter-like_CS"/>
</dbReference>
<gene>
    <name evidence="5" type="ORF">JOF34_000366</name>
</gene>
<evidence type="ECO:0000259" key="4">
    <source>
        <dbReference type="PROSITE" id="PS50893"/>
    </source>
</evidence>
<sequence>MNRQDYGVQGRVIVERPTGFRLDVMVAARPGEVIAVMGPSGAGKSTLLRALAGEIPITDGEFVVGDVRVTPRHRPDPRRLGVVMLDQRPLLFPHMTVRQNIAFGLRTHGATRARAHADADEWLWRVGVDGAGDHRPGELSGGQQQRVALARALATGPRLLLLDEPLTALDTETASDIRTLLREQLRATHTTAVVVTHDAFDAAALAHRMAVIENGEVTQRGDVSHVLAQPATRFVASAAGLNRLRGTAKEGMWTGRSFGVPVRISSAEGGPRPADGHPIVAVFRPADARIARAEDPTWTGALQLARNDIEAEEAETGQWLARVERLEPAPGGARVYVSQPELVVDVPSAQAAVLRLHPGDPVRVFIDPQHVRFIPAS</sequence>
<dbReference type="SUPFAM" id="SSF50331">
    <property type="entry name" value="MOP-like"/>
    <property type="match status" value="1"/>
</dbReference>
<dbReference type="GO" id="GO:0005524">
    <property type="term" value="F:ATP binding"/>
    <property type="evidence" value="ECO:0007669"/>
    <property type="project" value="UniProtKB-KW"/>
</dbReference>
<accession>A0ABS4ZFL1</accession>
<keyword evidence="3 5" id="KW-0067">ATP-binding</keyword>
<dbReference type="PROSITE" id="PS00211">
    <property type="entry name" value="ABC_TRANSPORTER_1"/>
    <property type="match status" value="1"/>
</dbReference>
<evidence type="ECO:0000313" key="5">
    <source>
        <dbReference type="EMBL" id="MBP2435780.1"/>
    </source>
</evidence>
<dbReference type="InterPro" id="IPR005116">
    <property type="entry name" value="Transp-assoc_OB_typ1"/>
</dbReference>
<dbReference type="RefSeq" id="WP_165131951.1">
    <property type="nucleotide sequence ID" value="NZ_CP049253.1"/>
</dbReference>
<keyword evidence="1" id="KW-0813">Transport</keyword>
<dbReference type="InterPro" id="IPR003593">
    <property type="entry name" value="AAA+_ATPase"/>
</dbReference>
<protein>
    <submittedName>
        <fullName evidence="5">Molybdate transport system ATP-binding protein</fullName>
    </submittedName>
</protein>
<dbReference type="InterPro" id="IPR027417">
    <property type="entry name" value="P-loop_NTPase"/>
</dbReference>
<proteinExistence type="predicted"/>